<sequence>MSYRITILCENSVGPISGTLGEHGFSALIEWNDGALLWDTGQGFTLLHNAQRMNKNLHGLQQVALSHGHYDHSGGLLPLLRTCGPKQVFGHPAIFTPRYRHKDTGESLSLGMPYPKEYLEGQGAQFDLSDQFREILPSICMTGQVARTTDFETGDSGLFTDTCGCSRDPFDDDQSLVITTDKGLVVLLGCCHAGLINTLEHIAAKTGRRDIHAVIGGTHLGFCTAQQLDQTITLLKQWQIRKLAVSHCTGFAAAARLKQEFPAAFQSAQVGYSLDI</sequence>
<name>A0A1T4JZ61_9BACT</name>
<accession>A0A1T4JZ61</accession>
<dbReference type="PANTHER" id="PTHR13754:SF13">
    <property type="entry name" value="METALLO-BETA-LACTAMASE SUPERFAMILY PROTEIN (AFU_ORTHOLOGUE AFUA_3G07630)"/>
    <property type="match status" value="1"/>
</dbReference>
<evidence type="ECO:0000313" key="3">
    <source>
        <dbReference type="Proteomes" id="UP000190102"/>
    </source>
</evidence>
<dbReference type="InterPro" id="IPR036866">
    <property type="entry name" value="RibonucZ/Hydroxyglut_hydro"/>
</dbReference>
<reference evidence="3" key="1">
    <citation type="submission" date="2017-02" db="EMBL/GenBank/DDBJ databases">
        <authorList>
            <person name="Varghese N."/>
            <person name="Submissions S."/>
        </authorList>
    </citation>
    <scope>NUCLEOTIDE SEQUENCE [LARGE SCALE GENOMIC DNA]</scope>
    <source>
        <strain evidence="3">ATCC BAA-34</strain>
    </source>
</reference>
<dbReference type="InterPro" id="IPR041712">
    <property type="entry name" value="DHPS-like_MBL-fold"/>
</dbReference>
<proteinExistence type="predicted"/>
<protein>
    <submittedName>
        <fullName evidence="2">7,8-dihydropterin-6-yl-methyl-4-(Beta-D-ribofuranosyl)aminobenzene 5'-phosphate synthase</fullName>
    </submittedName>
</protein>
<gene>
    <name evidence="2" type="ORF">SAMN02745119_00191</name>
</gene>
<dbReference type="PANTHER" id="PTHR13754">
    <property type="entry name" value="METALLO-BETA-LACTAMASE SUPERFAMILY PROTEIN"/>
    <property type="match status" value="1"/>
</dbReference>
<dbReference type="EMBL" id="FUWR01000001">
    <property type="protein sequence ID" value="SJZ35414.1"/>
    <property type="molecule type" value="Genomic_DNA"/>
</dbReference>
<organism evidence="2 3">
    <name type="scientific">Trichlorobacter thiogenes</name>
    <dbReference type="NCBI Taxonomy" id="115783"/>
    <lineage>
        <taxon>Bacteria</taxon>
        <taxon>Pseudomonadati</taxon>
        <taxon>Thermodesulfobacteriota</taxon>
        <taxon>Desulfuromonadia</taxon>
        <taxon>Geobacterales</taxon>
        <taxon>Geobacteraceae</taxon>
        <taxon>Trichlorobacter</taxon>
    </lineage>
</organism>
<dbReference type="Gene3D" id="3.60.15.10">
    <property type="entry name" value="Ribonuclease Z/Hydroxyacylglutathione hydrolase-like"/>
    <property type="match status" value="1"/>
</dbReference>
<dbReference type="OrthoDB" id="9803916at2"/>
<dbReference type="InterPro" id="IPR001279">
    <property type="entry name" value="Metallo-B-lactamas"/>
</dbReference>
<dbReference type="Proteomes" id="UP000190102">
    <property type="component" value="Unassembled WGS sequence"/>
</dbReference>
<dbReference type="InterPro" id="IPR052926">
    <property type="entry name" value="Metallo-beta-lactamase_dom"/>
</dbReference>
<dbReference type="SUPFAM" id="SSF56281">
    <property type="entry name" value="Metallo-hydrolase/oxidoreductase"/>
    <property type="match status" value="1"/>
</dbReference>
<keyword evidence="3" id="KW-1185">Reference proteome</keyword>
<dbReference type="STRING" id="115783.SAMN02745119_00191"/>
<feature type="domain" description="Metallo-beta-lactamase" evidence="1">
    <location>
        <begin position="24"/>
        <end position="133"/>
    </location>
</feature>
<dbReference type="AlphaFoldDB" id="A0A1T4JZ61"/>
<dbReference type="RefSeq" id="WP_078788508.1">
    <property type="nucleotide sequence ID" value="NZ_FUWR01000001.1"/>
</dbReference>
<dbReference type="Pfam" id="PF00753">
    <property type="entry name" value="Lactamase_B"/>
    <property type="match status" value="1"/>
</dbReference>
<evidence type="ECO:0000313" key="2">
    <source>
        <dbReference type="EMBL" id="SJZ35414.1"/>
    </source>
</evidence>
<dbReference type="GO" id="GO:0016740">
    <property type="term" value="F:transferase activity"/>
    <property type="evidence" value="ECO:0007669"/>
    <property type="project" value="TreeGrafter"/>
</dbReference>
<dbReference type="CDD" id="cd07713">
    <property type="entry name" value="DHPS-like_MBL-fold"/>
    <property type="match status" value="1"/>
</dbReference>
<evidence type="ECO:0000259" key="1">
    <source>
        <dbReference type="Pfam" id="PF00753"/>
    </source>
</evidence>